<dbReference type="GO" id="GO:0016301">
    <property type="term" value="F:kinase activity"/>
    <property type="evidence" value="ECO:0007669"/>
    <property type="project" value="UniProtKB-KW"/>
</dbReference>
<dbReference type="PANTHER" id="PTHR43095:SF5">
    <property type="entry name" value="XYLULOSE KINASE"/>
    <property type="match status" value="1"/>
</dbReference>
<dbReference type="RefSeq" id="WP_058272059.1">
    <property type="nucleotide sequence ID" value="NZ_CYPS01000010.1"/>
</dbReference>
<dbReference type="Proteomes" id="UP000050786">
    <property type="component" value="Unassembled WGS sequence"/>
</dbReference>
<dbReference type="AlphaFoldDB" id="A0A0P1EKK4"/>
<dbReference type="PANTHER" id="PTHR43095">
    <property type="entry name" value="SUGAR KINASE"/>
    <property type="match status" value="1"/>
</dbReference>
<evidence type="ECO:0000256" key="2">
    <source>
        <dbReference type="ARBA" id="ARBA00022679"/>
    </source>
</evidence>
<dbReference type="InterPro" id="IPR018485">
    <property type="entry name" value="FGGY_C"/>
</dbReference>
<dbReference type="Pfam" id="PF02782">
    <property type="entry name" value="FGGY_C"/>
    <property type="match status" value="1"/>
</dbReference>
<evidence type="ECO:0000313" key="5">
    <source>
        <dbReference type="EMBL" id="CUH41941.1"/>
    </source>
</evidence>
<evidence type="ECO:0000313" key="6">
    <source>
        <dbReference type="Proteomes" id="UP000050786"/>
    </source>
</evidence>
<keyword evidence="6" id="KW-1185">Reference proteome</keyword>
<accession>A0A0P1EKK4</accession>
<keyword evidence="2 5" id="KW-0808">Transferase</keyword>
<evidence type="ECO:0000256" key="3">
    <source>
        <dbReference type="ARBA" id="ARBA00022777"/>
    </source>
</evidence>
<protein>
    <submittedName>
        <fullName evidence="5">L-xylulose/3-keto-L-gulonate kinase</fullName>
        <ecNumber evidence="5">2.7.1.-</ecNumber>
    </submittedName>
</protein>
<keyword evidence="3 5" id="KW-0418">Kinase</keyword>
<dbReference type="GO" id="GO:0005975">
    <property type="term" value="P:carbohydrate metabolic process"/>
    <property type="evidence" value="ECO:0007669"/>
    <property type="project" value="InterPro"/>
</dbReference>
<dbReference type="SUPFAM" id="SSF53067">
    <property type="entry name" value="Actin-like ATPase domain"/>
    <property type="match status" value="1"/>
</dbReference>
<evidence type="ECO:0000256" key="1">
    <source>
        <dbReference type="ARBA" id="ARBA00009156"/>
    </source>
</evidence>
<reference evidence="6" key="1">
    <citation type="submission" date="2015-09" db="EMBL/GenBank/DDBJ databases">
        <authorList>
            <person name="Rodrigo-Torres L."/>
            <person name="Arahal D.R."/>
        </authorList>
    </citation>
    <scope>NUCLEOTIDE SEQUENCE [LARGE SCALE GENOMIC DNA]</scope>
    <source>
        <strain evidence="6">CECT 4293</strain>
    </source>
</reference>
<gene>
    <name evidence="5" type="primary">lyx_2</name>
    <name evidence="5" type="ORF">RUM4293_00825</name>
</gene>
<feature type="domain" description="Carbohydrate kinase FGGY C-terminal" evidence="4">
    <location>
        <begin position="78"/>
        <end position="179"/>
    </location>
</feature>
<dbReference type="EMBL" id="CYPS01000010">
    <property type="protein sequence ID" value="CUH41941.1"/>
    <property type="molecule type" value="Genomic_DNA"/>
</dbReference>
<proteinExistence type="inferred from homology"/>
<dbReference type="InterPro" id="IPR050406">
    <property type="entry name" value="FGGY_Carb_Kinase"/>
</dbReference>
<organism evidence="5 6">
    <name type="scientific">Ruegeria atlantica</name>
    <dbReference type="NCBI Taxonomy" id="81569"/>
    <lineage>
        <taxon>Bacteria</taxon>
        <taxon>Pseudomonadati</taxon>
        <taxon>Pseudomonadota</taxon>
        <taxon>Alphaproteobacteria</taxon>
        <taxon>Rhodobacterales</taxon>
        <taxon>Roseobacteraceae</taxon>
        <taxon>Ruegeria</taxon>
    </lineage>
</organism>
<evidence type="ECO:0000259" key="4">
    <source>
        <dbReference type="Pfam" id="PF02782"/>
    </source>
</evidence>
<comment type="similarity">
    <text evidence="1">Belongs to the FGGY kinase family.</text>
</comment>
<name>A0A0P1EKK4_9RHOB</name>
<dbReference type="EC" id="2.7.1.-" evidence="5"/>
<dbReference type="Gene3D" id="3.30.420.40">
    <property type="match status" value="1"/>
</dbReference>
<dbReference type="InterPro" id="IPR043129">
    <property type="entry name" value="ATPase_NBD"/>
</dbReference>
<sequence>MIAGCIDTAGIDAADIIGVGCAGHGNGLYLLDMSGCDLTSMPDCAYDDGLLALFGLSDASEVLSRLIDPAEVAGAVSAEAAAATGLAEVQPVADDSFFHPFLFSSGQGASFRGVCGVSDWHGEGHMLRAPFEGVLFEHRRHIGVMKAAGISFDQAVLLGGGSRGPVWPQMFADCLGVPI</sequence>